<dbReference type="InterPro" id="IPR019315">
    <property type="entry name" value="MMTA2_N"/>
</dbReference>
<feature type="region of interest" description="Disordered" evidence="2">
    <location>
        <begin position="278"/>
        <end position="309"/>
    </location>
</feature>
<evidence type="ECO:0000313" key="5">
    <source>
        <dbReference type="EMBL" id="TKR66400.1"/>
    </source>
</evidence>
<protein>
    <recommendedName>
        <fullName evidence="4">RING-type domain-containing protein</fullName>
    </recommendedName>
</protein>
<feature type="compositionally biased region" description="Basic residues" evidence="2">
    <location>
        <begin position="554"/>
        <end position="575"/>
    </location>
</feature>
<feature type="compositionally biased region" description="Basic and acidic residues" evidence="2">
    <location>
        <begin position="576"/>
        <end position="600"/>
    </location>
</feature>
<keyword evidence="1" id="KW-0479">Metal-binding</keyword>
<gene>
    <name evidence="5" type="ORF">D5086_0000310900</name>
</gene>
<dbReference type="CDD" id="cd16461">
    <property type="entry name" value="RING-H2_EL5-like"/>
    <property type="match status" value="1"/>
</dbReference>
<dbReference type="Pfam" id="PF13639">
    <property type="entry name" value="zf-RING_2"/>
    <property type="match status" value="1"/>
</dbReference>
<dbReference type="PANTHER" id="PTHR46719">
    <property type="entry name" value="TRANSCRIPTION FACTOR C2H2 FAMILY-RELATED"/>
    <property type="match status" value="1"/>
</dbReference>
<dbReference type="PROSITE" id="PS50089">
    <property type="entry name" value="ZF_RING_2"/>
    <property type="match status" value="1"/>
</dbReference>
<dbReference type="SMART" id="SM00184">
    <property type="entry name" value="RING"/>
    <property type="match status" value="1"/>
</dbReference>
<dbReference type="Gene3D" id="3.30.40.10">
    <property type="entry name" value="Zinc/RING finger domain, C3HC4 (zinc finger)"/>
    <property type="match status" value="1"/>
</dbReference>
<feature type="region of interest" description="Disordered" evidence="2">
    <location>
        <begin position="511"/>
        <end position="600"/>
    </location>
</feature>
<keyword evidence="1" id="KW-0863">Zinc-finger</keyword>
<dbReference type="EMBL" id="RCHU01001203">
    <property type="protein sequence ID" value="TKR66400.1"/>
    <property type="molecule type" value="Genomic_DNA"/>
</dbReference>
<feature type="transmembrane region" description="Helical" evidence="3">
    <location>
        <begin position="20"/>
        <end position="41"/>
    </location>
</feature>
<dbReference type="GO" id="GO:0008270">
    <property type="term" value="F:zinc ion binding"/>
    <property type="evidence" value="ECO:0007669"/>
    <property type="project" value="UniProtKB-KW"/>
</dbReference>
<feature type="domain" description="RING-type" evidence="4">
    <location>
        <begin position="103"/>
        <end position="145"/>
    </location>
</feature>
<dbReference type="InterPro" id="IPR013083">
    <property type="entry name" value="Znf_RING/FYVE/PHD"/>
</dbReference>
<evidence type="ECO:0000256" key="3">
    <source>
        <dbReference type="SAM" id="Phobius"/>
    </source>
</evidence>
<organism evidence="5">
    <name type="scientific">Populus alba</name>
    <name type="common">White poplar</name>
    <dbReference type="NCBI Taxonomy" id="43335"/>
    <lineage>
        <taxon>Eukaryota</taxon>
        <taxon>Viridiplantae</taxon>
        <taxon>Streptophyta</taxon>
        <taxon>Embryophyta</taxon>
        <taxon>Tracheophyta</taxon>
        <taxon>Spermatophyta</taxon>
        <taxon>Magnoliopsida</taxon>
        <taxon>eudicotyledons</taxon>
        <taxon>Gunneridae</taxon>
        <taxon>Pentapetalae</taxon>
        <taxon>rosids</taxon>
        <taxon>fabids</taxon>
        <taxon>Malpighiales</taxon>
        <taxon>Salicaceae</taxon>
        <taxon>Saliceae</taxon>
        <taxon>Populus</taxon>
    </lineage>
</organism>
<evidence type="ECO:0000256" key="2">
    <source>
        <dbReference type="SAM" id="MobiDB-lite"/>
    </source>
</evidence>
<comment type="caution">
    <text evidence="5">The sequence shown here is derived from an EMBL/GenBank/DDBJ whole genome shotgun (WGS) entry which is preliminary data.</text>
</comment>
<feature type="region of interest" description="Disordered" evidence="2">
    <location>
        <begin position="456"/>
        <end position="479"/>
    </location>
</feature>
<dbReference type="Pfam" id="PF10159">
    <property type="entry name" value="MMtag"/>
    <property type="match status" value="1"/>
</dbReference>
<dbReference type="PANTHER" id="PTHR46719:SF18">
    <property type="entry name" value="FINGER PROTEIN ATL2I, PUTATIVE-RELATED"/>
    <property type="match status" value="1"/>
</dbReference>
<accession>A0A4U5MBC9</accession>
<keyword evidence="3" id="KW-0472">Membrane</keyword>
<sequence>MNSSSPVETHTQDFGEFALTFGVSIGVFSAMAIVVLASYFCSRKPIPAGHSLQEVSLSVNGQDSVIIEIGLNEATLNTYPKLLYSEAKEKLEKGGDLVATSCCSICLQDYKDSDLLRLLPECGHLFHAQCIDLWLKLHPTCPICRNSPVPTPINVTETASREPRRVLYDACTPSKDSSSITDRGSIAIELGLDEATIASYPKLLYPQAKLQPKANHSLPSCSSICLGDDEDSDMSRLSPDCGLTFISNVWTVGSCEEEEKGEHCLHYLSGYKTVASSSEDNWITPPAPPTDQGGAPAPGPPSRPTDRGVASVQGYQNFRFPVLQSLLDALYCDCGAWQLQSQTGGHAITKISGPCFEVDIRPGTPSTIHNFIPLDFFFFSTSSQLSLHPSKTDNIMYHPTRGGVRGGRDQFSWDDVKADKHRENYLGHSIKAPVGRWQKEEIQRIKEEEEQAVREALGLAPKRSSRPQGNRLDKHEYSELVKRGSTVEDLGAGHAEVARVDGLGFSRAPRAWEDPSTLPSIAKEAPPEPVKVAARDPSTGNSEEDRPEEDGSSRKKRRHEEKEKKHEKHDRREKHHPHDPDNKRKRQKDKERRRHDSDSN</sequence>
<dbReference type="InterPro" id="IPR001841">
    <property type="entry name" value="Znf_RING"/>
</dbReference>
<name>A0A4U5MBC9_POPAL</name>
<proteinExistence type="predicted"/>
<dbReference type="SUPFAM" id="SSF57850">
    <property type="entry name" value="RING/U-box"/>
    <property type="match status" value="1"/>
</dbReference>
<dbReference type="InterPro" id="IPR045899">
    <property type="entry name" value="ATL71-like"/>
</dbReference>
<evidence type="ECO:0000256" key="1">
    <source>
        <dbReference type="PROSITE-ProRule" id="PRU00175"/>
    </source>
</evidence>
<keyword evidence="3" id="KW-0812">Transmembrane</keyword>
<keyword evidence="1" id="KW-0862">Zinc</keyword>
<reference evidence="5" key="1">
    <citation type="submission" date="2018-10" db="EMBL/GenBank/DDBJ databases">
        <title>Population genomic analysis revealed the cold adaptation of white poplar.</title>
        <authorList>
            <person name="Liu Y.-J."/>
        </authorList>
    </citation>
    <scope>NUCLEOTIDE SEQUENCE [LARGE SCALE GENOMIC DNA]</scope>
    <source>
        <strain evidence="5">PAL-ZL1</strain>
    </source>
</reference>
<dbReference type="AlphaFoldDB" id="A0A4U5MBC9"/>
<keyword evidence="3" id="KW-1133">Transmembrane helix</keyword>
<evidence type="ECO:0000259" key="4">
    <source>
        <dbReference type="PROSITE" id="PS50089"/>
    </source>
</evidence>